<reference evidence="3" key="1">
    <citation type="journal article" date="2012" name="Nature">
        <title>The oyster genome reveals stress adaptation and complexity of shell formation.</title>
        <authorList>
            <person name="Zhang G."/>
            <person name="Fang X."/>
            <person name="Guo X."/>
            <person name="Li L."/>
            <person name="Luo R."/>
            <person name="Xu F."/>
            <person name="Yang P."/>
            <person name="Zhang L."/>
            <person name="Wang X."/>
            <person name="Qi H."/>
            <person name="Xiong Z."/>
            <person name="Que H."/>
            <person name="Xie Y."/>
            <person name="Holland P.W."/>
            <person name="Paps J."/>
            <person name="Zhu Y."/>
            <person name="Wu F."/>
            <person name="Chen Y."/>
            <person name="Wang J."/>
            <person name="Peng C."/>
            <person name="Meng J."/>
            <person name="Yang L."/>
            <person name="Liu J."/>
            <person name="Wen B."/>
            <person name="Zhang N."/>
            <person name="Huang Z."/>
            <person name="Zhu Q."/>
            <person name="Feng Y."/>
            <person name="Mount A."/>
            <person name="Hedgecock D."/>
            <person name="Xu Z."/>
            <person name="Liu Y."/>
            <person name="Domazet-Loso T."/>
            <person name="Du Y."/>
            <person name="Sun X."/>
            <person name="Zhang S."/>
            <person name="Liu B."/>
            <person name="Cheng P."/>
            <person name="Jiang X."/>
            <person name="Li J."/>
            <person name="Fan D."/>
            <person name="Wang W."/>
            <person name="Fu W."/>
            <person name="Wang T."/>
            <person name="Wang B."/>
            <person name="Zhang J."/>
            <person name="Peng Z."/>
            <person name="Li Y."/>
            <person name="Li N."/>
            <person name="Wang J."/>
            <person name="Chen M."/>
            <person name="He Y."/>
            <person name="Tan F."/>
            <person name="Song X."/>
            <person name="Zheng Q."/>
            <person name="Huang R."/>
            <person name="Yang H."/>
            <person name="Du X."/>
            <person name="Chen L."/>
            <person name="Yang M."/>
            <person name="Gaffney P.M."/>
            <person name="Wang S."/>
            <person name="Luo L."/>
            <person name="She Z."/>
            <person name="Ming Y."/>
            <person name="Huang W."/>
            <person name="Zhang S."/>
            <person name="Huang B."/>
            <person name="Zhang Y."/>
            <person name="Qu T."/>
            <person name="Ni P."/>
            <person name="Miao G."/>
            <person name="Wang J."/>
            <person name="Wang Q."/>
            <person name="Steinberg C.E."/>
            <person name="Wang H."/>
            <person name="Li N."/>
            <person name="Qian L."/>
            <person name="Zhang G."/>
            <person name="Li Y."/>
            <person name="Yang H."/>
            <person name="Liu X."/>
            <person name="Wang J."/>
            <person name="Yin Y."/>
            <person name="Wang J."/>
        </authorList>
    </citation>
    <scope>NUCLEOTIDE SEQUENCE [LARGE SCALE GENOMIC DNA]</scope>
    <source>
        <strain evidence="3">05x7-T-G4-1.051#20</strain>
    </source>
</reference>
<evidence type="ECO:0000256" key="1">
    <source>
        <dbReference type="ARBA" id="ARBA00022536"/>
    </source>
</evidence>
<sequence>MAPTTFYSNSHYEECNPGYAGENCSLTCESGYFGLQCNELCRCSQDEYCDPARGCLCNSTIDYCREPECNPGYVGENCSLTCESGYFGLQCNERCRCSQDEYCDPARGYLHSVQNVTTTDKSAPCVDLHQDASPQQIVESVDKNCNPLSTKRTGTWKCDPGFVGENCSLTCPPGHFGLKCRERCQCSWDMYCDPIRGCVCNTTSVNCTDPDLFSMQKKANFTVRNHPSETEEQNPNDEIYDHVNLRVHHSNHSIYSTGDTAVVRDTALSFVLTTAVPLQQSQIVESIQNKWRLPDVRFGEIVRTSKVDKQNMIKTKFQTCLLADGSSIRVPVASIFIDTPYITGTFEACCMEKPVYDLIIGNVGKARPPGDPDTQWLESYAVEIRRMQAKAKLKPRPQLKVPKISSKSITPKDNKVEQQTCDSLQKVRPVSNSGQEEDYKIDVKGKSKTFHVNMVTKYILTEMLIHRM</sequence>
<dbReference type="PANTHER" id="PTHR24043:SF8">
    <property type="entry name" value="EGF-LIKE DOMAIN-CONTAINING PROTEIN"/>
    <property type="match status" value="1"/>
</dbReference>
<dbReference type="GO" id="GO:0005044">
    <property type="term" value="F:scavenger receptor activity"/>
    <property type="evidence" value="ECO:0007669"/>
    <property type="project" value="InterPro"/>
</dbReference>
<protein>
    <submittedName>
        <fullName evidence="3">Multiple epidermal growth factor-like domains 6</fullName>
    </submittedName>
</protein>
<dbReference type="InterPro" id="IPR042635">
    <property type="entry name" value="MEGF10/SREC1/2-like"/>
</dbReference>
<evidence type="ECO:0000313" key="3">
    <source>
        <dbReference type="EMBL" id="EKC27719.1"/>
    </source>
</evidence>
<feature type="region of interest" description="Disordered" evidence="2">
    <location>
        <begin position="393"/>
        <end position="421"/>
    </location>
</feature>
<proteinExistence type="predicted"/>
<dbReference type="InParanoid" id="K1Q8N5"/>
<dbReference type="HOGENOM" id="CLU_584294_0_0_1"/>
<dbReference type="AlphaFoldDB" id="K1Q8N5"/>
<accession>K1Q8N5</accession>
<evidence type="ECO:0000256" key="2">
    <source>
        <dbReference type="SAM" id="MobiDB-lite"/>
    </source>
</evidence>
<dbReference type="Gene3D" id="2.170.300.10">
    <property type="entry name" value="Tie2 ligand-binding domain superfamily"/>
    <property type="match status" value="2"/>
</dbReference>
<organism evidence="3">
    <name type="scientific">Magallana gigas</name>
    <name type="common">Pacific oyster</name>
    <name type="synonym">Crassostrea gigas</name>
    <dbReference type="NCBI Taxonomy" id="29159"/>
    <lineage>
        <taxon>Eukaryota</taxon>
        <taxon>Metazoa</taxon>
        <taxon>Spiralia</taxon>
        <taxon>Lophotrochozoa</taxon>
        <taxon>Mollusca</taxon>
        <taxon>Bivalvia</taxon>
        <taxon>Autobranchia</taxon>
        <taxon>Pteriomorphia</taxon>
        <taxon>Ostreida</taxon>
        <taxon>Ostreoidea</taxon>
        <taxon>Ostreidae</taxon>
        <taxon>Magallana</taxon>
    </lineage>
</organism>
<gene>
    <name evidence="3" type="ORF">CGI_10008621</name>
</gene>
<dbReference type="PANTHER" id="PTHR24043">
    <property type="entry name" value="SCAVENGER RECEPTOR CLASS F"/>
    <property type="match status" value="1"/>
</dbReference>
<keyword evidence="1" id="KW-0245">EGF-like domain</keyword>
<name>K1Q8N5_MAGGI</name>
<dbReference type="EMBL" id="JH818433">
    <property type="protein sequence ID" value="EKC27719.1"/>
    <property type="molecule type" value="Genomic_DNA"/>
</dbReference>